<name>A0ACC3C6V7_PYRYE</name>
<evidence type="ECO:0000313" key="1">
    <source>
        <dbReference type="EMBL" id="KAK1865689.1"/>
    </source>
</evidence>
<evidence type="ECO:0000313" key="2">
    <source>
        <dbReference type="Proteomes" id="UP000798662"/>
    </source>
</evidence>
<sequence>MEARRVGCGCRHRRRREAAGGGATVYGAVAMCGQARARAERWPPMLGGRDGRRGWSRPTRKTRSRQSGIRDAAAPATGASAERFASRRASPVRLAHPHEPCSSKPLSHPPLRPAVPLTPERDAPARAHASAHTSAPPSPTCRPSRLLPTRAAPPPSAGGTGWAGGTALQRQAAAAHTRRGAGRSWRTRWRGREHASAACSCAVWGRGWGLPAQRRRLRWPEWQLRRQSPPRRWTRRMRLGDGGPRCQLRQRGRERGRPATCSSRRRRSRRRQQWAQRRRFAAPSAVCPSWPPRPLPPTPPPPPPPLPEPPSQPLHGTPPPARSAQLCTFGRKACICSTLPLRWGTSVSHTTTGRPARALCRSAAGGGARPSRQARSTAWGGWGAVATRHHRPTSAGRRVVAGCPPQQHGPCGRPRHCIRKRRRRPSPPLWSPRRRHATWCRTKHSPHAVPLPLCR</sequence>
<gene>
    <name evidence="1" type="ORF">I4F81_008216</name>
</gene>
<protein>
    <submittedName>
        <fullName evidence="1">Uncharacterized protein</fullName>
    </submittedName>
</protein>
<dbReference type="EMBL" id="CM020619">
    <property type="protein sequence ID" value="KAK1865689.1"/>
    <property type="molecule type" value="Genomic_DNA"/>
</dbReference>
<proteinExistence type="predicted"/>
<keyword evidence="2" id="KW-1185">Reference proteome</keyword>
<accession>A0ACC3C6V7</accession>
<organism evidence="1 2">
    <name type="scientific">Pyropia yezoensis</name>
    <name type="common">Susabi-nori</name>
    <name type="synonym">Porphyra yezoensis</name>
    <dbReference type="NCBI Taxonomy" id="2788"/>
    <lineage>
        <taxon>Eukaryota</taxon>
        <taxon>Rhodophyta</taxon>
        <taxon>Bangiophyceae</taxon>
        <taxon>Bangiales</taxon>
        <taxon>Bangiaceae</taxon>
        <taxon>Pyropia</taxon>
    </lineage>
</organism>
<reference evidence="1" key="1">
    <citation type="submission" date="2019-11" db="EMBL/GenBank/DDBJ databases">
        <title>Nori genome reveals adaptations in red seaweeds to the harsh intertidal environment.</title>
        <authorList>
            <person name="Wang D."/>
            <person name="Mao Y."/>
        </authorList>
    </citation>
    <scope>NUCLEOTIDE SEQUENCE</scope>
    <source>
        <tissue evidence="1">Gametophyte</tissue>
    </source>
</reference>
<comment type="caution">
    <text evidence="1">The sequence shown here is derived from an EMBL/GenBank/DDBJ whole genome shotgun (WGS) entry which is preliminary data.</text>
</comment>
<dbReference type="Proteomes" id="UP000798662">
    <property type="component" value="Chromosome 2"/>
</dbReference>